<dbReference type="InterPro" id="IPR006311">
    <property type="entry name" value="TAT_signal"/>
</dbReference>
<evidence type="ECO:0000313" key="2">
    <source>
        <dbReference type="Proteomes" id="UP001589608"/>
    </source>
</evidence>
<name>A0ABV5MAL0_9ACTN</name>
<evidence type="ECO:0000313" key="1">
    <source>
        <dbReference type="EMBL" id="MFB9445900.1"/>
    </source>
</evidence>
<comment type="caution">
    <text evidence="1">The sequence shown here is derived from an EMBL/GenBank/DDBJ whole genome shotgun (WGS) entry which is preliminary data.</text>
</comment>
<dbReference type="RefSeq" id="WP_223093040.1">
    <property type="nucleotide sequence ID" value="NZ_CP061913.1"/>
</dbReference>
<accession>A0ABV5MAL0</accession>
<sequence length="355" mass="37236">MTDHAERGLSRRRVLTVAGLLAGVGTVQVVLPATAAHADPDHSLTPVTLEPLSEDPVTVLAGDRTTGATVPRQLAVRILNTGAELPAGTTIELSFDRRVYTPAGAALLTLGPRRVKAASTVARDAATGLLKVTVTLGEALPALREGQPAAVLVVAAANAARYPADLVRDPAEATVELGATAGSPRVRRSLRAGPPKTKAAARVPWGLELSGAWGRHSAGEFVYHYPVLLRVLAVGPGRTPVPVAFSVALDPALVSEVKVTALRLNDKPLKDRTDLVSTVRSTSVYETLWRTPVRLDRGDVLEISLGVALLTPPANLPAVKQPLVTLAAMGTDPAQRQTGRHTLTRLDSVWGPVEG</sequence>
<dbReference type="Proteomes" id="UP001589608">
    <property type="component" value="Unassembled WGS sequence"/>
</dbReference>
<protein>
    <submittedName>
        <fullName evidence="1">Uncharacterized protein</fullName>
    </submittedName>
</protein>
<dbReference type="PROSITE" id="PS51318">
    <property type="entry name" value="TAT"/>
    <property type="match status" value="1"/>
</dbReference>
<dbReference type="EMBL" id="JBHMCA010000043">
    <property type="protein sequence ID" value="MFB9445900.1"/>
    <property type="molecule type" value="Genomic_DNA"/>
</dbReference>
<gene>
    <name evidence="1" type="ORF">ACFFTR_22700</name>
</gene>
<keyword evidence="2" id="KW-1185">Reference proteome</keyword>
<organism evidence="1 2">
    <name type="scientific">Dactylosporangium vinaceum</name>
    <dbReference type="NCBI Taxonomy" id="53362"/>
    <lineage>
        <taxon>Bacteria</taxon>
        <taxon>Bacillati</taxon>
        <taxon>Actinomycetota</taxon>
        <taxon>Actinomycetes</taxon>
        <taxon>Micromonosporales</taxon>
        <taxon>Micromonosporaceae</taxon>
        <taxon>Dactylosporangium</taxon>
    </lineage>
</organism>
<reference evidence="1 2" key="1">
    <citation type="submission" date="2024-09" db="EMBL/GenBank/DDBJ databases">
        <authorList>
            <person name="Sun Q."/>
            <person name="Mori K."/>
        </authorList>
    </citation>
    <scope>NUCLEOTIDE SEQUENCE [LARGE SCALE GENOMIC DNA]</scope>
    <source>
        <strain evidence="1 2">JCM 3307</strain>
    </source>
</reference>
<proteinExistence type="predicted"/>